<gene>
    <name evidence="2" type="ORF">BST97_12705</name>
</gene>
<keyword evidence="2" id="KW-0808">Transferase</keyword>
<dbReference type="Proteomes" id="UP000193431">
    <property type="component" value="Chromosome"/>
</dbReference>
<evidence type="ECO:0000313" key="2">
    <source>
        <dbReference type="EMBL" id="ARN78782.1"/>
    </source>
</evidence>
<organism evidence="2 3">
    <name type="scientific">Nonlabens spongiae</name>
    <dbReference type="NCBI Taxonomy" id="331648"/>
    <lineage>
        <taxon>Bacteria</taxon>
        <taxon>Pseudomonadati</taxon>
        <taxon>Bacteroidota</taxon>
        <taxon>Flavobacteriia</taxon>
        <taxon>Flavobacteriales</taxon>
        <taxon>Flavobacteriaceae</taxon>
        <taxon>Nonlabens</taxon>
    </lineage>
</organism>
<proteinExistence type="predicted"/>
<evidence type="ECO:0000259" key="1">
    <source>
        <dbReference type="SMART" id="SM00563"/>
    </source>
</evidence>
<keyword evidence="3" id="KW-1185">Reference proteome</keyword>
<dbReference type="STRING" id="331648.BST97_12705"/>
<dbReference type="InterPro" id="IPR002123">
    <property type="entry name" value="Plipid/glycerol_acylTrfase"/>
</dbReference>
<protein>
    <submittedName>
        <fullName evidence="2">Glycerol acyltransferase</fullName>
    </submittedName>
</protein>
<dbReference type="PANTHER" id="PTHR30068">
    <property type="entry name" value="URONATE ISOMERASE"/>
    <property type="match status" value="1"/>
</dbReference>
<dbReference type="EMBL" id="CP019344">
    <property type="protein sequence ID" value="ARN78782.1"/>
    <property type="molecule type" value="Genomic_DNA"/>
</dbReference>
<dbReference type="PANTHER" id="PTHR30068:SF3">
    <property type="entry name" value="PHOSPHOLIPID_GLYCEROL ACYLTRANSFERASE DOMAIN-CONTAINING PROTEIN"/>
    <property type="match status" value="1"/>
</dbReference>
<name>A0A1W6MMI8_9FLAO</name>
<reference evidence="2 3" key="1">
    <citation type="submission" date="2016-11" db="EMBL/GenBank/DDBJ databases">
        <title>Trade-off between light-utilization and light-protection in marine flavobacteria.</title>
        <authorList>
            <person name="Kumagai Y."/>
        </authorList>
    </citation>
    <scope>NUCLEOTIDE SEQUENCE [LARGE SCALE GENOMIC DNA]</scope>
    <source>
        <strain evidence="2 3">JCM 13191</strain>
    </source>
</reference>
<dbReference type="GO" id="GO:0019698">
    <property type="term" value="P:D-galacturonate catabolic process"/>
    <property type="evidence" value="ECO:0007669"/>
    <property type="project" value="TreeGrafter"/>
</dbReference>
<dbReference type="SMART" id="SM00563">
    <property type="entry name" value="PlsC"/>
    <property type="match status" value="1"/>
</dbReference>
<evidence type="ECO:0000313" key="3">
    <source>
        <dbReference type="Proteomes" id="UP000193431"/>
    </source>
</evidence>
<feature type="domain" description="Phospholipid/glycerol acyltransferase" evidence="1">
    <location>
        <begin position="95"/>
        <end position="230"/>
    </location>
</feature>
<sequence>MSIDQLNFDDIRFFNNEEVKVSLKSAVRHPMIKELLSYSFPDRDYEEVKEIVASCESIDDFQRDVICKTVERLITDTSSGMTTSGFDRLDPVTSYLYISNHRDIVLDTCLLNYTLFSEGLIRTASAIGDNLVEKPFVNALSKLTRNFIVKRGLGPRETLKSSRKLSRYIRKLLKEDNRSVWLAQRQGRTKDGNDLTEQGVLKMLALAAGDQTIEEYLSNLRIVPVSISYEYDPTDQLKVPELLAKAAKEDYIKSENEDFNSIMSGALGQKKHIHITAGETINVQNLEAQSTNQVLQKVAAHLDQVIWSNYKLWPTNYVAYDLLHNTSDYQEFYSEHNKNQFERRLRLRVEVGNSLAVESFLSMYAQPVINKEKLTSLHEA</sequence>
<dbReference type="OrthoDB" id="1078132at2"/>
<dbReference type="AlphaFoldDB" id="A0A1W6MMI8"/>
<dbReference type="Pfam" id="PF01553">
    <property type="entry name" value="Acyltransferase"/>
    <property type="match status" value="1"/>
</dbReference>
<dbReference type="RefSeq" id="WP_085767587.1">
    <property type="nucleotide sequence ID" value="NZ_CP019344.1"/>
</dbReference>
<accession>A0A1W6MMI8</accession>
<keyword evidence="2" id="KW-0012">Acyltransferase</keyword>
<dbReference type="GO" id="GO:0042840">
    <property type="term" value="P:D-glucuronate catabolic process"/>
    <property type="evidence" value="ECO:0007669"/>
    <property type="project" value="TreeGrafter"/>
</dbReference>
<dbReference type="GO" id="GO:0016746">
    <property type="term" value="F:acyltransferase activity"/>
    <property type="evidence" value="ECO:0007669"/>
    <property type="project" value="UniProtKB-KW"/>
</dbReference>
<dbReference type="SUPFAM" id="SSF69593">
    <property type="entry name" value="Glycerol-3-phosphate (1)-acyltransferase"/>
    <property type="match status" value="1"/>
</dbReference>